<evidence type="ECO:0000256" key="1">
    <source>
        <dbReference type="SAM" id="MobiDB-lite"/>
    </source>
</evidence>
<accession>A0A811UW19</accession>
<reference evidence="3" key="1">
    <citation type="submission" date="2020-11" db="EMBL/GenBank/DDBJ databases">
        <authorList>
            <person name="Whitehead M."/>
        </authorList>
    </citation>
    <scope>NUCLEOTIDE SEQUENCE</scope>
    <source>
        <strain evidence="3">EGII</strain>
    </source>
</reference>
<dbReference type="EMBL" id="CAJHJT010000034">
    <property type="protein sequence ID" value="CAD7002518.1"/>
    <property type="molecule type" value="Genomic_DNA"/>
</dbReference>
<gene>
    <name evidence="3" type="ORF">CCAP1982_LOCUS11007</name>
</gene>
<evidence type="ECO:0000313" key="3">
    <source>
        <dbReference type="EMBL" id="CAD7002518.1"/>
    </source>
</evidence>
<keyword evidence="2" id="KW-0812">Transmembrane</keyword>
<comment type="caution">
    <text evidence="3">The sequence shown here is derived from an EMBL/GenBank/DDBJ whole genome shotgun (WGS) entry which is preliminary data.</text>
</comment>
<feature type="region of interest" description="Disordered" evidence="1">
    <location>
        <begin position="146"/>
        <end position="165"/>
    </location>
</feature>
<evidence type="ECO:0000256" key="2">
    <source>
        <dbReference type="SAM" id="Phobius"/>
    </source>
</evidence>
<keyword evidence="2" id="KW-1133">Transmembrane helix</keyword>
<sequence length="215" mass="23384">MRAWCLCIARRRRMWHAARSSLCKRKYGCSRGSHADCGYSCAGSGGGDGGDSFGNRHGTYEIPKFSRSIANKFATAMTAIKKYTTQQQQSTTIATTTCSQNYTIYAIYYIGAQTPLLGQDSVVGGHITGNFRERSEEWESKRVIDAVLPPPTPTPPPPPPSSCREPNKRIVAKSKNFYFSLVGAVKVVVVICTLALNLLSSTSAAVAKLRIVPKA</sequence>
<proteinExistence type="predicted"/>
<dbReference type="AlphaFoldDB" id="A0A811UW19"/>
<dbReference type="Proteomes" id="UP000606786">
    <property type="component" value="Unassembled WGS sequence"/>
</dbReference>
<name>A0A811UW19_CERCA</name>
<feature type="compositionally biased region" description="Pro residues" evidence="1">
    <location>
        <begin position="148"/>
        <end position="161"/>
    </location>
</feature>
<keyword evidence="4" id="KW-1185">Reference proteome</keyword>
<evidence type="ECO:0000313" key="4">
    <source>
        <dbReference type="Proteomes" id="UP000606786"/>
    </source>
</evidence>
<feature type="transmembrane region" description="Helical" evidence="2">
    <location>
        <begin position="177"/>
        <end position="199"/>
    </location>
</feature>
<organism evidence="3 4">
    <name type="scientific">Ceratitis capitata</name>
    <name type="common">Mediterranean fruit fly</name>
    <name type="synonym">Tephritis capitata</name>
    <dbReference type="NCBI Taxonomy" id="7213"/>
    <lineage>
        <taxon>Eukaryota</taxon>
        <taxon>Metazoa</taxon>
        <taxon>Ecdysozoa</taxon>
        <taxon>Arthropoda</taxon>
        <taxon>Hexapoda</taxon>
        <taxon>Insecta</taxon>
        <taxon>Pterygota</taxon>
        <taxon>Neoptera</taxon>
        <taxon>Endopterygota</taxon>
        <taxon>Diptera</taxon>
        <taxon>Brachycera</taxon>
        <taxon>Muscomorpha</taxon>
        <taxon>Tephritoidea</taxon>
        <taxon>Tephritidae</taxon>
        <taxon>Ceratitis</taxon>
        <taxon>Ceratitis</taxon>
    </lineage>
</organism>
<keyword evidence="2" id="KW-0472">Membrane</keyword>
<protein>
    <submittedName>
        <fullName evidence="3">(Mediterranean fruit fly) hypothetical protein</fullName>
    </submittedName>
</protein>